<proteinExistence type="inferred from homology"/>
<evidence type="ECO:0000256" key="3">
    <source>
        <dbReference type="ARBA" id="ARBA00022679"/>
    </source>
</evidence>
<keyword evidence="2 6" id="KW-0489">Methyltransferase</keyword>
<organism evidence="6 7">
    <name type="scientific">Rubripirellula tenax</name>
    <dbReference type="NCBI Taxonomy" id="2528015"/>
    <lineage>
        <taxon>Bacteria</taxon>
        <taxon>Pseudomonadati</taxon>
        <taxon>Planctomycetota</taxon>
        <taxon>Planctomycetia</taxon>
        <taxon>Pirellulales</taxon>
        <taxon>Pirellulaceae</taxon>
        <taxon>Rubripirellula</taxon>
    </lineage>
</organism>
<reference evidence="6 7" key="1">
    <citation type="submission" date="2019-02" db="EMBL/GenBank/DDBJ databases">
        <title>Deep-cultivation of Planctomycetes and their phenomic and genomic characterization uncovers novel biology.</title>
        <authorList>
            <person name="Wiegand S."/>
            <person name="Jogler M."/>
            <person name="Boedeker C."/>
            <person name="Pinto D."/>
            <person name="Vollmers J."/>
            <person name="Rivas-Marin E."/>
            <person name="Kohn T."/>
            <person name="Peeters S.H."/>
            <person name="Heuer A."/>
            <person name="Rast P."/>
            <person name="Oberbeckmann S."/>
            <person name="Bunk B."/>
            <person name="Jeske O."/>
            <person name="Meyerdierks A."/>
            <person name="Storesund J.E."/>
            <person name="Kallscheuer N."/>
            <person name="Luecker S."/>
            <person name="Lage O.M."/>
            <person name="Pohl T."/>
            <person name="Merkel B.J."/>
            <person name="Hornburger P."/>
            <person name="Mueller R.-W."/>
            <person name="Bruemmer F."/>
            <person name="Labrenz M."/>
            <person name="Spormann A.M."/>
            <person name="Op Den Camp H."/>
            <person name="Overmann J."/>
            <person name="Amann R."/>
            <person name="Jetten M.S.M."/>
            <person name="Mascher T."/>
            <person name="Medema M.H."/>
            <person name="Devos D.P."/>
            <person name="Kaster A.-K."/>
            <person name="Ovreas L."/>
            <person name="Rohde M."/>
            <person name="Galperin M.Y."/>
            <person name="Jogler C."/>
        </authorList>
    </citation>
    <scope>NUCLEOTIDE SEQUENCE [LARGE SCALE GENOMIC DNA]</scope>
    <source>
        <strain evidence="6 7">Poly51</strain>
    </source>
</reference>
<dbReference type="GO" id="GO:0006396">
    <property type="term" value="P:RNA processing"/>
    <property type="evidence" value="ECO:0007669"/>
    <property type="project" value="InterPro"/>
</dbReference>
<dbReference type="PANTHER" id="PTHR43191:SF2">
    <property type="entry name" value="RRNA METHYLTRANSFERASE 3, MITOCHONDRIAL"/>
    <property type="match status" value="1"/>
</dbReference>
<dbReference type="Gene3D" id="3.40.1280.10">
    <property type="match status" value="1"/>
</dbReference>
<evidence type="ECO:0000259" key="4">
    <source>
        <dbReference type="Pfam" id="PF00588"/>
    </source>
</evidence>
<evidence type="ECO:0000256" key="2">
    <source>
        <dbReference type="ARBA" id="ARBA00022603"/>
    </source>
</evidence>
<dbReference type="AlphaFoldDB" id="A0A5C6EPT9"/>
<dbReference type="EC" id="2.1.1.-" evidence="6"/>
<dbReference type="Pfam" id="PF00588">
    <property type="entry name" value="SpoU_methylase"/>
    <property type="match status" value="1"/>
</dbReference>
<evidence type="ECO:0000313" key="6">
    <source>
        <dbReference type="EMBL" id="TWU50928.1"/>
    </source>
</evidence>
<dbReference type="InterPro" id="IPR029064">
    <property type="entry name" value="Ribosomal_eL30-like_sf"/>
</dbReference>
<accession>A0A5C6EPT9</accession>
<keyword evidence="3 6" id="KW-0808">Transferase</keyword>
<dbReference type="SUPFAM" id="SSF75217">
    <property type="entry name" value="alpha/beta knot"/>
    <property type="match status" value="1"/>
</dbReference>
<dbReference type="GO" id="GO:0008173">
    <property type="term" value="F:RNA methyltransferase activity"/>
    <property type="evidence" value="ECO:0007669"/>
    <property type="project" value="InterPro"/>
</dbReference>
<dbReference type="SUPFAM" id="SSF55315">
    <property type="entry name" value="L30e-like"/>
    <property type="match status" value="1"/>
</dbReference>
<feature type="domain" description="tRNA/rRNA methyltransferase SpoU type" evidence="4">
    <location>
        <begin position="145"/>
        <end position="295"/>
    </location>
</feature>
<dbReference type="Pfam" id="PF22435">
    <property type="entry name" value="MRM3-like_sub_bind"/>
    <property type="match status" value="1"/>
</dbReference>
<dbReference type="InterPro" id="IPR029026">
    <property type="entry name" value="tRNA_m1G_MTases_N"/>
</dbReference>
<evidence type="ECO:0000259" key="5">
    <source>
        <dbReference type="Pfam" id="PF22435"/>
    </source>
</evidence>
<feature type="domain" description="MRM3-like substrate binding" evidence="5">
    <location>
        <begin position="31"/>
        <end position="126"/>
    </location>
</feature>
<evidence type="ECO:0000313" key="7">
    <source>
        <dbReference type="Proteomes" id="UP000318288"/>
    </source>
</evidence>
<dbReference type="PANTHER" id="PTHR43191">
    <property type="entry name" value="RRNA METHYLTRANSFERASE 3"/>
    <property type="match status" value="1"/>
</dbReference>
<dbReference type="InterPro" id="IPR051259">
    <property type="entry name" value="rRNA_Methyltransferase"/>
</dbReference>
<name>A0A5C6EPT9_9BACT</name>
<sequence length="309" mass="33150">MGGLCCSNSPDKITEKTMTESGPVVLRSTANPTVRHLIRLRENRYRRKSDRIIVDGWRETSQAMESGLTLCGVYVREEGADDLSGTDEEAQSRVVDRANAVSKKVFVSDAIMEKISFGQSPRGVVAEFERPDRGLDRLKLPKSAFVLVLDQIEKPGNVGAVFRCADAAGVDAILLSDCQDPFNPNAIRNSLGAIFRVPTATGTSESIAKYLAHGGFSVMGARVESSTPFWSVSWAGSVAVVLGSEAHGLGERWKTIPQYVDGKLTGDHISVPGVRIPMAGKVDSLNISVSAAVIAFEAVRQRGHAGSSC</sequence>
<evidence type="ECO:0000256" key="1">
    <source>
        <dbReference type="ARBA" id="ARBA00007228"/>
    </source>
</evidence>
<dbReference type="InterPro" id="IPR001537">
    <property type="entry name" value="SpoU_MeTrfase"/>
</dbReference>
<gene>
    <name evidence="6" type="ORF">Poly51_42210</name>
</gene>
<comment type="similarity">
    <text evidence="1">Belongs to the class IV-like SAM-binding methyltransferase superfamily. RNA methyltransferase TrmH family.</text>
</comment>
<dbReference type="Proteomes" id="UP000318288">
    <property type="component" value="Unassembled WGS sequence"/>
</dbReference>
<dbReference type="InterPro" id="IPR029028">
    <property type="entry name" value="Alpha/beta_knot_MTases"/>
</dbReference>
<dbReference type="GO" id="GO:0003723">
    <property type="term" value="F:RNA binding"/>
    <property type="evidence" value="ECO:0007669"/>
    <property type="project" value="InterPro"/>
</dbReference>
<protein>
    <submittedName>
        <fullName evidence="6">Putative TrmH family tRNA/rRNA methyltransferase</fullName>
        <ecNumber evidence="6">2.1.1.-</ecNumber>
    </submittedName>
</protein>
<dbReference type="GO" id="GO:0032259">
    <property type="term" value="P:methylation"/>
    <property type="evidence" value="ECO:0007669"/>
    <property type="project" value="UniProtKB-KW"/>
</dbReference>
<dbReference type="InterPro" id="IPR053888">
    <property type="entry name" value="MRM3-like_sub_bind"/>
</dbReference>
<keyword evidence="7" id="KW-1185">Reference proteome</keyword>
<dbReference type="EMBL" id="SJPW01000005">
    <property type="protein sequence ID" value="TWU50928.1"/>
    <property type="molecule type" value="Genomic_DNA"/>
</dbReference>
<dbReference type="Gene3D" id="3.30.1330.30">
    <property type="match status" value="1"/>
</dbReference>
<comment type="caution">
    <text evidence="6">The sequence shown here is derived from an EMBL/GenBank/DDBJ whole genome shotgun (WGS) entry which is preliminary data.</text>
</comment>